<evidence type="ECO:0000313" key="3">
    <source>
        <dbReference type="EMBL" id="MFC3086617.1"/>
    </source>
</evidence>
<sequence length="91" mass="9044">MEPEVGIGMGRDAAAGGQAPPRPSLRIRAMELAGLAMLILGVGNWSFWQIALGGGLVLGSYAIYRRKHGPQAGTGAGPDGLGGDAGDGGGD</sequence>
<evidence type="ECO:0000256" key="2">
    <source>
        <dbReference type="SAM" id="Phobius"/>
    </source>
</evidence>
<dbReference type="EMBL" id="JBHRSM010000019">
    <property type="protein sequence ID" value="MFC3086617.1"/>
    <property type="molecule type" value="Genomic_DNA"/>
</dbReference>
<keyword evidence="2" id="KW-0472">Membrane</keyword>
<proteinExistence type="predicted"/>
<organism evidence="3 4">
    <name type="scientific">Tabrizicola soli</name>
    <dbReference type="NCBI Taxonomy" id="2185115"/>
    <lineage>
        <taxon>Bacteria</taxon>
        <taxon>Pseudomonadati</taxon>
        <taxon>Pseudomonadota</taxon>
        <taxon>Alphaproteobacteria</taxon>
        <taxon>Rhodobacterales</taxon>
        <taxon>Paracoccaceae</taxon>
        <taxon>Tabrizicola</taxon>
    </lineage>
</organism>
<keyword evidence="4" id="KW-1185">Reference proteome</keyword>
<name>A0ABV7DU44_9RHOB</name>
<reference evidence="4" key="1">
    <citation type="journal article" date="2019" name="Int. J. Syst. Evol. Microbiol.">
        <title>The Global Catalogue of Microorganisms (GCM) 10K type strain sequencing project: providing services to taxonomists for standard genome sequencing and annotation.</title>
        <authorList>
            <consortium name="The Broad Institute Genomics Platform"/>
            <consortium name="The Broad Institute Genome Sequencing Center for Infectious Disease"/>
            <person name="Wu L."/>
            <person name="Ma J."/>
        </authorList>
    </citation>
    <scope>NUCLEOTIDE SEQUENCE [LARGE SCALE GENOMIC DNA]</scope>
    <source>
        <strain evidence="4">KCTC 62102</strain>
    </source>
</reference>
<keyword evidence="2" id="KW-1133">Transmembrane helix</keyword>
<protein>
    <recommendedName>
        <fullName evidence="5">LPXTG cell wall anchor domain-containing protein</fullName>
    </recommendedName>
</protein>
<dbReference type="Proteomes" id="UP001595445">
    <property type="component" value="Unassembled WGS sequence"/>
</dbReference>
<accession>A0ABV7DU44</accession>
<gene>
    <name evidence="3" type="ORF">ACFOD6_11220</name>
</gene>
<evidence type="ECO:0000313" key="4">
    <source>
        <dbReference type="Proteomes" id="UP001595445"/>
    </source>
</evidence>
<feature type="region of interest" description="Disordered" evidence="1">
    <location>
        <begin position="1"/>
        <end position="22"/>
    </location>
</feature>
<feature type="transmembrane region" description="Helical" evidence="2">
    <location>
        <begin position="45"/>
        <end position="64"/>
    </location>
</feature>
<dbReference type="RefSeq" id="WP_197645708.1">
    <property type="nucleotide sequence ID" value="NZ_JAEACP010000015.1"/>
</dbReference>
<evidence type="ECO:0000256" key="1">
    <source>
        <dbReference type="SAM" id="MobiDB-lite"/>
    </source>
</evidence>
<evidence type="ECO:0008006" key="5">
    <source>
        <dbReference type="Google" id="ProtNLM"/>
    </source>
</evidence>
<keyword evidence="2" id="KW-0812">Transmembrane</keyword>
<comment type="caution">
    <text evidence="3">The sequence shown here is derived from an EMBL/GenBank/DDBJ whole genome shotgun (WGS) entry which is preliminary data.</text>
</comment>
<feature type="compositionally biased region" description="Gly residues" evidence="1">
    <location>
        <begin position="72"/>
        <end position="91"/>
    </location>
</feature>
<feature type="region of interest" description="Disordered" evidence="1">
    <location>
        <begin position="69"/>
        <end position="91"/>
    </location>
</feature>